<sequence>MFAFLSILPQSLPEWAMLTLVCSSIGIMIALSFWMINTQLIVKCSVNIDERGVNLEINKSSLFYKQKYFFADWENVNHITEKFDGRNGSYYYQIAFKTPSFKANFNALNRGEEQAEKFYTELRYFQETYNLQKLPKFDNQEYVSNSWANA</sequence>
<reference evidence="3" key="1">
    <citation type="submission" date="2018-05" db="EMBL/GenBank/DDBJ databases">
        <title>Pedobacter paludis sp. nov., isolated from wetland soil.</title>
        <authorList>
            <person name="Zhang Y."/>
        </authorList>
    </citation>
    <scope>NUCLEOTIDE SEQUENCE [LARGE SCALE GENOMIC DNA]</scope>
    <source>
        <strain evidence="3">R-8</strain>
    </source>
</reference>
<gene>
    <name evidence="2" type="ORF">DF947_07040</name>
</gene>
<keyword evidence="1" id="KW-0812">Transmembrane</keyword>
<dbReference type="Proteomes" id="UP000245391">
    <property type="component" value="Unassembled WGS sequence"/>
</dbReference>
<accession>A0A317F0W6</accession>
<proteinExistence type="predicted"/>
<evidence type="ECO:0000256" key="1">
    <source>
        <dbReference type="SAM" id="Phobius"/>
    </source>
</evidence>
<protein>
    <submittedName>
        <fullName evidence="2">Uncharacterized protein</fullName>
    </submittedName>
</protein>
<dbReference type="EMBL" id="QGNY01000002">
    <property type="protein sequence ID" value="PWS32821.1"/>
    <property type="molecule type" value="Genomic_DNA"/>
</dbReference>
<keyword evidence="3" id="KW-1185">Reference proteome</keyword>
<keyword evidence="1" id="KW-1133">Transmembrane helix</keyword>
<evidence type="ECO:0000313" key="3">
    <source>
        <dbReference type="Proteomes" id="UP000245391"/>
    </source>
</evidence>
<dbReference type="AlphaFoldDB" id="A0A317F0W6"/>
<organism evidence="2 3">
    <name type="scientific">Pedobacter paludis</name>
    <dbReference type="NCBI Taxonomy" id="2203212"/>
    <lineage>
        <taxon>Bacteria</taxon>
        <taxon>Pseudomonadati</taxon>
        <taxon>Bacteroidota</taxon>
        <taxon>Sphingobacteriia</taxon>
        <taxon>Sphingobacteriales</taxon>
        <taxon>Sphingobacteriaceae</taxon>
        <taxon>Pedobacter</taxon>
    </lineage>
</organism>
<name>A0A317F0W6_9SPHI</name>
<feature type="transmembrane region" description="Helical" evidence="1">
    <location>
        <begin position="15"/>
        <end position="36"/>
    </location>
</feature>
<comment type="caution">
    <text evidence="2">The sequence shown here is derived from an EMBL/GenBank/DDBJ whole genome shotgun (WGS) entry which is preliminary data.</text>
</comment>
<evidence type="ECO:0000313" key="2">
    <source>
        <dbReference type="EMBL" id="PWS32821.1"/>
    </source>
</evidence>
<keyword evidence="1" id="KW-0472">Membrane</keyword>